<evidence type="ECO:0000313" key="3">
    <source>
        <dbReference type="EMBL" id="KAL1262558.1"/>
    </source>
</evidence>
<evidence type="ECO:0000313" key="4">
    <source>
        <dbReference type="Proteomes" id="UP001558613"/>
    </source>
</evidence>
<reference evidence="3 4" key="1">
    <citation type="submission" date="2023-09" db="EMBL/GenBank/DDBJ databases">
        <authorList>
            <person name="Wang M."/>
        </authorList>
    </citation>
    <scope>NUCLEOTIDE SEQUENCE [LARGE SCALE GENOMIC DNA]</scope>
    <source>
        <strain evidence="3">GT-2023</strain>
        <tissue evidence="3">Liver</tissue>
    </source>
</reference>
<feature type="compositionally biased region" description="Polar residues" evidence="1">
    <location>
        <begin position="96"/>
        <end position="106"/>
    </location>
</feature>
<name>A0ABR3MBR1_9TELE</name>
<organism evidence="3 4">
    <name type="scientific">Cirrhinus molitorella</name>
    <name type="common">mud carp</name>
    <dbReference type="NCBI Taxonomy" id="172907"/>
    <lineage>
        <taxon>Eukaryota</taxon>
        <taxon>Metazoa</taxon>
        <taxon>Chordata</taxon>
        <taxon>Craniata</taxon>
        <taxon>Vertebrata</taxon>
        <taxon>Euteleostomi</taxon>
        <taxon>Actinopterygii</taxon>
        <taxon>Neopterygii</taxon>
        <taxon>Teleostei</taxon>
        <taxon>Ostariophysi</taxon>
        <taxon>Cypriniformes</taxon>
        <taxon>Cyprinidae</taxon>
        <taxon>Labeoninae</taxon>
        <taxon>Labeonini</taxon>
        <taxon>Cirrhinus</taxon>
    </lineage>
</organism>
<protein>
    <submittedName>
        <fullName evidence="3">Uncharacterized protein</fullName>
    </submittedName>
</protein>
<evidence type="ECO:0000256" key="1">
    <source>
        <dbReference type="SAM" id="MobiDB-lite"/>
    </source>
</evidence>
<comment type="caution">
    <text evidence="3">The sequence shown here is derived from an EMBL/GenBank/DDBJ whole genome shotgun (WGS) entry which is preliminary data.</text>
</comment>
<feature type="signal peptide" evidence="2">
    <location>
        <begin position="1"/>
        <end position="21"/>
    </location>
</feature>
<feature type="compositionally biased region" description="Basic residues" evidence="1">
    <location>
        <begin position="107"/>
        <end position="120"/>
    </location>
</feature>
<feature type="region of interest" description="Disordered" evidence="1">
    <location>
        <begin position="69"/>
        <end position="120"/>
    </location>
</feature>
<feature type="chain" id="PRO_5046185171" evidence="2">
    <location>
        <begin position="22"/>
        <end position="252"/>
    </location>
</feature>
<accession>A0ABR3MBR1</accession>
<sequence>MATSSLYFSFCPLLCSPFMSCTWGSLQFIYHKISPCTSALATARFRHHPALPHPWGGGTLAAFGPPQKVSEKPFKKHPSANQMGVKHTGKEKRTSLHANTTRTTARQTHRDKSVHRQRLKSARRRRGHFFSLLSGTHGFKQHLRHILQLLAQFTASLFGAVLMGLDHNGLLTASISTINALSAQGAREEPTRPTFTGTRKPVNFWSQGTLGLSVVAVYMCGYGPESTLVIYWHLHLLSSSEEAICHYGNVNM</sequence>
<proteinExistence type="predicted"/>
<keyword evidence="2" id="KW-0732">Signal</keyword>
<keyword evidence="4" id="KW-1185">Reference proteome</keyword>
<evidence type="ECO:0000256" key="2">
    <source>
        <dbReference type="SAM" id="SignalP"/>
    </source>
</evidence>
<dbReference type="EMBL" id="JAYMGO010000013">
    <property type="protein sequence ID" value="KAL1262558.1"/>
    <property type="molecule type" value="Genomic_DNA"/>
</dbReference>
<gene>
    <name evidence="3" type="ORF">QQF64_005297</name>
</gene>
<dbReference type="Proteomes" id="UP001558613">
    <property type="component" value="Unassembled WGS sequence"/>
</dbReference>